<keyword evidence="3 9" id="KW-1003">Cell membrane</keyword>
<dbReference type="PROSITE" id="PS50058">
    <property type="entry name" value="G_PROTEIN_GAMMA"/>
    <property type="match status" value="1"/>
</dbReference>
<comment type="subcellular location">
    <subcellularLocation>
        <location evidence="1 9">Cell membrane</location>
        <topology evidence="1 9">Lipid-anchor</topology>
        <orientation evidence="1 9">Cytoplasmic side</orientation>
    </subcellularLocation>
</comment>
<evidence type="ECO:0000313" key="13">
    <source>
        <dbReference type="Proteomes" id="UP000694400"/>
    </source>
</evidence>
<feature type="compositionally biased region" description="Basic and acidic residues" evidence="10">
    <location>
        <begin position="103"/>
        <end position="112"/>
    </location>
</feature>
<evidence type="ECO:0000256" key="1">
    <source>
        <dbReference type="ARBA" id="ARBA00004342"/>
    </source>
</evidence>
<dbReference type="SMART" id="SM01224">
    <property type="entry name" value="G_gamma"/>
    <property type="match status" value="1"/>
</dbReference>
<evidence type="ECO:0000256" key="8">
    <source>
        <dbReference type="ARBA" id="ARBA00023289"/>
    </source>
</evidence>
<evidence type="ECO:0000256" key="3">
    <source>
        <dbReference type="ARBA" id="ARBA00022475"/>
    </source>
</evidence>
<feature type="domain" description="G protein gamma" evidence="11">
    <location>
        <begin position="124"/>
        <end position="190"/>
    </location>
</feature>
<keyword evidence="7 9" id="KW-0449">Lipoprotein</keyword>
<feature type="region of interest" description="Disordered" evidence="10">
    <location>
        <begin position="1"/>
        <end position="112"/>
    </location>
</feature>
<dbReference type="Proteomes" id="UP000694400">
    <property type="component" value="Chromosome 3"/>
</dbReference>
<feature type="compositionally biased region" description="Low complexity" evidence="10">
    <location>
        <begin position="39"/>
        <end position="51"/>
    </location>
</feature>
<evidence type="ECO:0000256" key="2">
    <source>
        <dbReference type="ARBA" id="ARBA00007431"/>
    </source>
</evidence>
<reference evidence="12" key="1">
    <citation type="submission" date="2019-08" db="EMBL/GenBank/DDBJ databases">
        <title>Three high-quality genomes provides insights into domestication of ducks.</title>
        <authorList>
            <person name="Hou Z.C."/>
            <person name="Zhu F."/>
            <person name="Yin Z.T."/>
            <person name="Zhang F."/>
        </authorList>
    </citation>
    <scope>NUCLEOTIDE SEQUENCE [LARGE SCALE GENOMIC DNA]</scope>
</reference>
<dbReference type="CDD" id="cd00068">
    <property type="entry name" value="GGL"/>
    <property type="match status" value="1"/>
</dbReference>
<keyword evidence="6 9" id="KW-0807">Transducer</keyword>
<proteinExistence type="inferred from homology"/>
<dbReference type="GO" id="GO:0007186">
    <property type="term" value="P:G protein-coupled receptor signaling pathway"/>
    <property type="evidence" value="ECO:0007669"/>
    <property type="project" value="InterPro"/>
</dbReference>
<comment type="function">
    <text evidence="9">Guanine nucleotide-binding proteins (G proteins) are involved as a modulator or transducer in various transmembrane signaling systems. The beta and gamma chains are required for the GTPase activity, for replacement of GDP by GTP, and for G protein-effector interaction.</text>
</comment>
<evidence type="ECO:0000256" key="10">
    <source>
        <dbReference type="SAM" id="MobiDB-lite"/>
    </source>
</evidence>
<dbReference type="PRINTS" id="PR00321">
    <property type="entry name" value="GPROTEING"/>
</dbReference>
<evidence type="ECO:0000256" key="5">
    <source>
        <dbReference type="ARBA" id="ARBA00023136"/>
    </source>
</evidence>
<dbReference type="Ensembl" id="ENSAPLT00020028003.1">
    <property type="protein sequence ID" value="ENSAPLP00020025990.1"/>
    <property type="gene ID" value="ENSAPLG00020017778.1"/>
</dbReference>
<evidence type="ECO:0000313" key="12">
    <source>
        <dbReference type="Ensembl" id="ENSAPLP00020025990.1"/>
    </source>
</evidence>
<dbReference type="FunFam" id="4.10.260.10:FF:000001">
    <property type="entry name" value="Guanine nucleotide-binding protein subunit gamma"/>
    <property type="match status" value="1"/>
</dbReference>
<evidence type="ECO:0000256" key="6">
    <source>
        <dbReference type="ARBA" id="ARBA00023224"/>
    </source>
</evidence>
<evidence type="ECO:0000256" key="7">
    <source>
        <dbReference type="ARBA" id="ARBA00023288"/>
    </source>
</evidence>
<dbReference type="Pfam" id="PF00631">
    <property type="entry name" value="G-gamma"/>
    <property type="match status" value="1"/>
</dbReference>
<evidence type="ECO:0000259" key="11">
    <source>
        <dbReference type="PROSITE" id="PS50058"/>
    </source>
</evidence>
<organism evidence="12 13">
    <name type="scientific">Anas platyrhynchos</name>
    <name type="common">Mallard</name>
    <name type="synonym">Anas boschas</name>
    <dbReference type="NCBI Taxonomy" id="8839"/>
    <lineage>
        <taxon>Eukaryota</taxon>
        <taxon>Metazoa</taxon>
        <taxon>Chordata</taxon>
        <taxon>Craniata</taxon>
        <taxon>Vertebrata</taxon>
        <taxon>Euteleostomi</taxon>
        <taxon>Archelosauria</taxon>
        <taxon>Archosauria</taxon>
        <taxon>Dinosauria</taxon>
        <taxon>Saurischia</taxon>
        <taxon>Theropoda</taxon>
        <taxon>Coelurosauria</taxon>
        <taxon>Aves</taxon>
        <taxon>Neognathae</taxon>
        <taxon>Galloanserae</taxon>
        <taxon>Anseriformes</taxon>
        <taxon>Anatidae</taxon>
        <taxon>Anatinae</taxon>
        <taxon>Anas</taxon>
    </lineage>
</organism>
<keyword evidence="4" id="KW-0488">Methylation</keyword>
<dbReference type="InterPro" id="IPR001770">
    <property type="entry name" value="G-protein_gamma"/>
</dbReference>
<dbReference type="InterPro" id="IPR036284">
    <property type="entry name" value="GGL_sf"/>
</dbReference>
<comment type="similarity">
    <text evidence="2 9">Belongs to the G protein gamma family.</text>
</comment>
<dbReference type="GO" id="GO:0031681">
    <property type="term" value="F:G-protein beta-subunit binding"/>
    <property type="evidence" value="ECO:0007669"/>
    <property type="project" value="InterPro"/>
</dbReference>
<evidence type="ECO:0000256" key="9">
    <source>
        <dbReference type="RuleBase" id="RU004973"/>
    </source>
</evidence>
<comment type="subunit">
    <text evidence="9">G proteins are composed of 3 units; alpha, beta and gamma.</text>
</comment>
<protein>
    <recommendedName>
        <fullName evidence="9">Guanine nucleotide-binding protein subunit gamma</fullName>
    </recommendedName>
</protein>
<dbReference type="SMART" id="SM00224">
    <property type="entry name" value="GGL"/>
    <property type="match status" value="1"/>
</dbReference>
<accession>A0A8B9TUK0</accession>
<dbReference type="AlphaFoldDB" id="A0A8B9TUK0"/>
<dbReference type="Gene3D" id="4.10.260.10">
    <property type="entry name" value="Transducin (heterotrimeric G protein), gamma chain"/>
    <property type="match status" value="1"/>
</dbReference>
<dbReference type="GO" id="GO:0005834">
    <property type="term" value="C:heterotrimeric G-protein complex"/>
    <property type="evidence" value="ECO:0007669"/>
    <property type="project" value="InterPro"/>
</dbReference>
<keyword evidence="8" id="KW-0636">Prenylation</keyword>
<evidence type="ECO:0000256" key="4">
    <source>
        <dbReference type="ARBA" id="ARBA00022481"/>
    </source>
</evidence>
<dbReference type="InterPro" id="IPR015898">
    <property type="entry name" value="G-protein_gamma-like_dom"/>
</dbReference>
<reference evidence="12" key="2">
    <citation type="submission" date="2025-08" db="UniProtKB">
        <authorList>
            <consortium name="Ensembl"/>
        </authorList>
    </citation>
    <scope>IDENTIFICATION</scope>
</reference>
<name>A0A8B9TUK0_ANAPL</name>
<keyword evidence="5 9" id="KW-0472">Membrane</keyword>
<reference evidence="12" key="3">
    <citation type="submission" date="2025-09" db="UniProtKB">
        <authorList>
            <consortium name="Ensembl"/>
        </authorList>
    </citation>
    <scope>IDENTIFICATION</scope>
</reference>
<dbReference type="SUPFAM" id="SSF48670">
    <property type="entry name" value="Transducin (heterotrimeric G protein), gamma chain"/>
    <property type="match status" value="1"/>
</dbReference>
<sequence>MSESPSKCAVWAPFPVPSRYLSRPSAASPHGRLPARCRPSAPQGAAPPCAAGREEPGQPREPGTGRGPSGIGRDRAEPPPHCPPGGPGLRLPAPSSARRRREQRGERRAAQARENKMKELMSNSTTNISQARKAVEQLKMEAYMDRMKVSKAAADLLAYCDAHIGEDPLIIPVPASENPFREKKLFCTIL</sequence>
<dbReference type="PANTHER" id="PTHR13809">
    <property type="entry name" value="GUANINE NUCLEOTIDE-BINDING PROTEIN GAMMA SUBUNIT"/>
    <property type="match status" value="1"/>
</dbReference>